<dbReference type="GO" id="GO:0005886">
    <property type="term" value="C:plasma membrane"/>
    <property type="evidence" value="ECO:0007669"/>
    <property type="project" value="UniProtKB-SubCell"/>
</dbReference>
<dbReference type="CDD" id="cd18579">
    <property type="entry name" value="ABC_6TM_ABCC_D1"/>
    <property type="match status" value="1"/>
</dbReference>
<feature type="transmembrane region" description="Helical" evidence="9">
    <location>
        <begin position="501"/>
        <end position="517"/>
    </location>
</feature>
<dbReference type="CDD" id="cd03250">
    <property type="entry name" value="ABCC_MRP_domain1"/>
    <property type="match status" value="1"/>
</dbReference>
<dbReference type="Gene3D" id="3.40.50.300">
    <property type="entry name" value="P-loop containing nucleotide triphosphate hydrolases"/>
    <property type="match status" value="2"/>
</dbReference>
<dbReference type="InterPro" id="IPR003593">
    <property type="entry name" value="AAA+_ATPase"/>
</dbReference>
<dbReference type="Proteomes" id="UP000800200">
    <property type="component" value="Unassembled WGS sequence"/>
</dbReference>
<feature type="transmembrane region" description="Helical" evidence="9">
    <location>
        <begin position="1043"/>
        <end position="1060"/>
    </location>
</feature>
<feature type="transmembrane region" description="Helical" evidence="9">
    <location>
        <begin position="68"/>
        <end position="89"/>
    </location>
</feature>
<evidence type="ECO:0000259" key="10">
    <source>
        <dbReference type="PROSITE" id="PS50893"/>
    </source>
</evidence>
<dbReference type="SUPFAM" id="SSF52540">
    <property type="entry name" value="P-loop containing nucleoside triphosphate hydrolases"/>
    <property type="match status" value="2"/>
</dbReference>
<comment type="subcellular location">
    <subcellularLocation>
        <location evidence="1">Cell membrane</location>
        <topology evidence="1">Multi-pass membrane protein</topology>
    </subcellularLocation>
</comment>
<dbReference type="PANTHER" id="PTHR24223">
    <property type="entry name" value="ATP-BINDING CASSETTE SUB-FAMILY C"/>
    <property type="match status" value="1"/>
</dbReference>
<dbReference type="InterPro" id="IPR044726">
    <property type="entry name" value="ABCC_6TM_D2"/>
</dbReference>
<dbReference type="GO" id="GO:0016887">
    <property type="term" value="F:ATP hydrolysis activity"/>
    <property type="evidence" value="ECO:0007669"/>
    <property type="project" value="InterPro"/>
</dbReference>
<evidence type="ECO:0000256" key="4">
    <source>
        <dbReference type="ARBA" id="ARBA00022692"/>
    </source>
</evidence>
<dbReference type="PROSITE" id="PS50893">
    <property type="entry name" value="ABC_TRANSPORTER_2"/>
    <property type="match status" value="2"/>
</dbReference>
<dbReference type="OrthoDB" id="6500128at2759"/>
<feature type="transmembrane region" description="Helical" evidence="9">
    <location>
        <begin position="1124"/>
        <end position="1147"/>
    </location>
</feature>
<feature type="transmembrane region" description="Helical" evidence="9">
    <location>
        <begin position="1153"/>
        <end position="1174"/>
    </location>
</feature>
<feature type="domain" description="ABC transmembrane type-1" evidence="11">
    <location>
        <begin position="278"/>
        <end position="553"/>
    </location>
</feature>
<evidence type="ECO:0000259" key="11">
    <source>
        <dbReference type="PROSITE" id="PS50929"/>
    </source>
</evidence>
<dbReference type="CDD" id="cd03244">
    <property type="entry name" value="ABCC_MRP_domain2"/>
    <property type="match status" value="1"/>
</dbReference>
<dbReference type="EMBL" id="ML994691">
    <property type="protein sequence ID" value="KAF2177286.1"/>
    <property type="molecule type" value="Genomic_DNA"/>
</dbReference>
<dbReference type="InterPro" id="IPR056227">
    <property type="entry name" value="TMD0_ABC"/>
</dbReference>
<keyword evidence="7 9" id="KW-1133">Transmembrane helix</keyword>
<dbReference type="PROSITE" id="PS00211">
    <property type="entry name" value="ABC_TRANSPORTER_1"/>
    <property type="match status" value="1"/>
</dbReference>
<dbReference type="InterPro" id="IPR027417">
    <property type="entry name" value="P-loop_NTPase"/>
</dbReference>
<feature type="transmembrane region" description="Helical" evidence="9">
    <location>
        <begin position="943"/>
        <end position="967"/>
    </location>
</feature>
<dbReference type="Pfam" id="PF00664">
    <property type="entry name" value="ABC_membrane"/>
    <property type="match status" value="1"/>
</dbReference>
<feature type="transmembrane region" description="Helical" evidence="9">
    <location>
        <begin position="133"/>
        <end position="155"/>
    </location>
</feature>
<organism evidence="12 13">
    <name type="scientific">Zopfia rhizophila CBS 207.26</name>
    <dbReference type="NCBI Taxonomy" id="1314779"/>
    <lineage>
        <taxon>Eukaryota</taxon>
        <taxon>Fungi</taxon>
        <taxon>Dikarya</taxon>
        <taxon>Ascomycota</taxon>
        <taxon>Pezizomycotina</taxon>
        <taxon>Dothideomycetes</taxon>
        <taxon>Dothideomycetes incertae sedis</taxon>
        <taxon>Zopfiaceae</taxon>
        <taxon>Zopfia</taxon>
    </lineage>
</organism>
<dbReference type="InterPro" id="IPR036640">
    <property type="entry name" value="ABC1_TM_sf"/>
</dbReference>
<feature type="transmembrane region" description="Helical" evidence="9">
    <location>
        <begin position="101"/>
        <end position="121"/>
    </location>
</feature>
<feature type="transmembrane region" description="Helical" evidence="9">
    <location>
        <begin position="310"/>
        <end position="331"/>
    </location>
</feature>
<dbReference type="FunFam" id="1.20.1560.10:FF:000055">
    <property type="entry name" value="ABC multidrug transporter (Eurofung)"/>
    <property type="match status" value="1"/>
</dbReference>
<dbReference type="Pfam" id="PF24357">
    <property type="entry name" value="TMD0_ABC"/>
    <property type="match status" value="1"/>
</dbReference>
<keyword evidence="13" id="KW-1185">Reference proteome</keyword>
<keyword evidence="3" id="KW-1003">Cell membrane</keyword>
<dbReference type="GO" id="GO:0005524">
    <property type="term" value="F:ATP binding"/>
    <property type="evidence" value="ECO:0007669"/>
    <property type="project" value="UniProtKB-KW"/>
</dbReference>
<keyword evidence="4 9" id="KW-0812">Transmembrane</keyword>
<evidence type="ECO:0000256" key="6">
    <source>
        <dbReference type="ARBA" id="ARBA00022840"/>
    </source>
</evidence>
<feature type="transmembrane region" description="Helical" evidence="9">
    <location>
        <begin position="889"/>
        <end position="913"/>
    </location>
</feature>
<dbReference type="PANTHER" id="PTHR24223:SF404">
    <property type="entry name" value="ABC MULTIDRUG TRANSPORTER (EUROFUNG)-RELATED"/>
    <property type="match status" value="1"/>
</dbReference>
<protein>
    <submittedName>
        <fullName evidence="12">ABC transporter</fullName>
    </submittedName>
</protein>
<proteinExistence type="predicted"/>
<name>A0A6A6DI68_9PEZI</name>
<feature type="domain" description="ABC transporter" evidence="10">
    <location>
        <begin position="1219"/>
        <end position="1450"/>
    </location>
</feature>
<dbReference type="FunFam" id="1.20.1560.10:FF:000066">
    <property type="entry name" value="ABC multidrug transporter (Eurofung)"/>
    <property type="match status" value="1"/>
</dbReference>
<dbReference type="GO" id="GO:0140359">
    <property type="term" value="F:ABC-type transporter activity"/>
    <property type="evidence" value="ECO:0007669"/>
    <property type="project" value="InterPro"/>
</dbReference>
<dbReference type="InterPro" id="IPR003439">
    <property type="entry name" value="ABC_transporter-like_ATP-bd"/>
</dbReference>
<feature type="transmembrane region" description="Helical" evidence="9">
    <location>
        <begin position="404"/>
        <end position="423"/>
    </location>
</feature>
<evidence type="ECO:0000313" key="12">
    <source>
        <dbReference type="EMBL" id="KAF2177286.1"/>
    </source>
</evidence>
<dbReference type="InterPro" id="IPR050173">
    <property type="entry name" value="ABC_transporter_C-like"/>
</dbReference>
<keyword evidence="6" id="KW-0067">ATP-binding</keyword>
<dbReference type="PROSITE" id="PS50929">
    <property type="entry name" value="ABC_TM1F"/>
    <property type="match status" value="2"/>
</dbReference>
<feature type="transmembrane region" description="Helical" evidence="9">
    <location>
        <begin position="161"/>
        <end position="177"/>
    </location>
</feature>
<dbReference type="FunFam" id="3.40.50.300:FF:000838">
    <property type="entry name" value="ABC multidrug transporter (Eurofung)"/>
    <property type="match status" value="1"/>
</dbReference>
<feature type="domain" description="ABC transmembrane type-1" evidence="11">
    <location>
        <begin position="902"/>
        <end position="1182"/>
    </location>
</feature>
<evidence type="ECO:0000256" key="1">
    <source>
        <dbReference type="ARBA" id="ARBA00004651"/>
    </source>
</evidence>
<keyword evidence="5" id="KW-0547">Nucleotide-binding</keyword>
<dbReference type="CDD" id="cd18580">
    <property type="entry name" value="ABC_6TM_ABCC_D2"/>
    <property type="match status" value="1"/>
</dbReference>
<evidence type="ECO:0000256" key="8">
    <source>
        <dbReference type="ARBA" id="ARBA00023136"/>
    </source>
</evidence>
<dbReference type="InterPro" id="IPR044746">
    <property type="entry name" value="ABCC_6TM_D1"/>
</dbReference>
<dbReference type="Pfam" id="PF00005">
    <property type="entry name" value="ABC_tran"/>
    <property type="match status" value="2"/>
</dbReference>
<dbReference type="Gene3D" id="1.20.1560.10">
    <property type="entry name" value="ABC transporter type 1, transmembrane domain"/>
    <property type="match status" value="2"/>
</dbReference>
<evidence type="ECO:0000256" key="9">
    <source>
        <dbReference type="SAM" id="Phobius"/>
    </source>
</evidence>
<evidence type="ECO:0000256" key="5">
    <source>
        <dbReference type="ARBA" id="ARBA00022741"/>
    </source>
</evidence>
<keyword evidence="2" id="KW-0813">Transport</keyword>
<evidence type="ECO:0000256" key="7">
    <source>
        <dbReference type="ARBA" id="ARBA00022989"/>
    </source>
</evidence>
<feature type="transmembrane region" description="Helical" evidence="9">
    <location>
        <begin position="523"/>
        <end position="542"/>
    </location>
</feature>
<feature type="transmembrane region" description="Helical" evidence="9">
    <location>
        <begin position="34"/>
        <end position="56"/>
    </location>
</feature>
<dbReference type="SUPFAM" id="SSF90123">
    <property type="entry name" value="ABC transporter transmembrane region"/>
    <property type="match status" value="2"/>
</dbReference>
<feature type="transmembrane region" description="Helical" evidence="9">
    <location>
        <begin position="281"/>
        <end position="298"/>
    </location>
</feature>
<dbReference type="InterPro" id="IPR017871">
    <property type="entry name" value="ABC_transporter-like_CS"/>
</dbReference>
<dbReference type="InterPro" id="IPR011527">
    <property type="entry name" value="ABC1_TM_dom"/>
</dbReference>
<gene>
    <name evidence="12" type="ORF">K469DRAFT_644592</name>
</gene>
<reference evidence="12" key="1">
    <citation type="journal article" date="2020" name="Stud. Mycol.">
        <title>101 Dothideomycetes genomes: a test case for predicting lifestyles and emergence of pathogens.</title>
        <authorList>
            <person name="Haridas S."/>
            <person name="Albert R."/>
            <person name="Binder M."/>
            <person name="Bloem J."/>
            <person name="Labutti K."/>
            <person name="Salamov A."/>
            <person name="Andreopoulos B."/>
            <person name="Baker S."/>
            <person name="Barry K."/>
            <person name="Bills G."/>
            <person name="Bluhm B."/>
            <person name="Cannon C."/>
            <person name="Castanera R."/>
            <person name="Culley D."/>
            <person name="Daum C."/>
            <person name="Ezra D."/>
            <person name="Gonzalez J."/>
            <person name="Henrissat B."/>
            <person name="Kuo A."/>
            <person name="Liang C."/>
            <person name="Lipzen A."/>
            <person name="Lutzoni F."/>
            <person name="Magnuson J."/>
            <person name="Mondo S."/>
            <person name="Nolan M."/>
            <person name="Ohm R."/>
            <person name="Pangilinan J."/>
            <person name="Park H.-J."/>
            <person name="Ramirez L."/>
            <person name="Alfaro M."/>
            <person name="Sun H."/>
            <person name="Tritt A."/>
            <person name="Yoshinaga Y."/>
            <person name="Zwiers L.-H."/>
            <person name="Turgeon B."/>
            <person name="Goodwin S."/>
            <person name="Spatafora J."/>
            <person name="Crous P."/>
            <person name="Grigoriev I."/>
        </authorList>
    </citation>
    <scope>NUCLEOTIDE SEQUENCE</scope>
    <source>
        <strain evidence="12">CBS 207.26</strain>
    </source>
</reference>
<accession>A0A6A6DI68</accession>
<sequence length="1455" mass="160313">MASSTCLPTSDRIFGPRVDPSCRAFDFTLLFGDIFFACLPTAVFFLLLPFHITVLAKSPALCSVRSKLLLGKLATLAGILTTQVILLILRSQKTVIQTSASLAADALTIVGIAGVAWLSYIDHQRSLRPSTLLSLYLSALVILDIPRVRTLWLIGGASGEAAAMTVTLILTAVALLLESTEKRSSVAEEKRFGAPEEYSGFWTRTAFAWLVATFRAGYSKVLVQDDLPILDTRLQSNVLRENLVSTWAKYNHRARYSLLKACFHANLFSFLSAIPPRLCKTVFYFTQPLLINTTVLYVGDASADISFGRALIGAWALVFLGIACSTALSSYQTTRFITRVKGGLIGLVYQETMKARTVDLGGTTAIALMGTDVERIGHNFLQIHEIWASIIEIGVAIWLLEQQVFLACLAPVTVILISIGITVPMSNSAKKAQVAWIEKIQERLRITSTMLDDMKAVKMLGLSTVMSDMIQKLRQVEIQTSKVYRKLLVWNVLLSECPQNISPLATFAVYVIIALYWKNASLLTAQAFTAIALINLLTIPVIQLVQLMPQLLQCVGSFERIQEYCNYADDAAEHDESSKPSNRAGSSISLHSLARVVPAQSENDPKYVITLENNSFTWEKSKTPFLKDIDLRVPIGSVTVCVGAVGSGKSMLLESILGETISSLGPAPNCTSSIAYCAQQPWLENGTIQSNIIGVSQCDSKWYKTVKSACGLDADLQALERGDKTVVGSKGLNLSGGQKQRIALARAVYSRKDIFVLDDVFSGMDAHTVDLVSRRLLGNDGLFRKRDTTVILATHSHKLMSFADTIVALEDGRIAEVGSPQALLSCEGYVAKLGLTLRDEDPIREHAEDTEISRIESTVAESFISVPRTTDEANNTLDARRKNGDWSVYSYYFASSGYTIIIMFLISMAVWIFCTEFATVWLKWWSEANGIEANKNVGMYMGLYTFFGIFGVAAIAISCWIGIVNIISNSAFGLHSDLLVSTMKAPLRFFTTTDTGTLTNRFSQDMELIDMNLPLVMINYIASGFSALAKAIILIVFSQYLATMAPFVVALLYFLQSFYLQTSRQVRLLEIEAKAPLYTHFIESVAGAPTIRAFGWQSQYQERNYKFIDQSQRPAYLQYCIQSWLGFVLDMLITVIAVVLVAIVVTWKDKFSAGNVGVSLVMVMTFSSVLMRLIKVWTMMESSIGAVARVKRFVADTESEEKSGCNAEVAQDWPTQGNVEFKSLVAAHSPSAEPVIKGISLSIRPSEHVALCGRSGCGKTSTILALLQMTETQGGQITVDGVDVSTMPCTDVRSHLNVVPQDPLLMPGTIRFNIDPFGKVSDEDIIRALERVRLWTIISEQGGLSKEMDTAMWSAGQKQLLCLARALVRNSKVLILDEATSSVDSETEAIMQDIIDTAFKECTVLAVMHRLTHITRYDKVALLDNGHLMEFDTPETLLSQDSRFARLYQTSATRP</sequence>
<evidence type="ECO:0000256" key="3">
    <source>
        <dbReference type="ARBA" id="ARBA00022475"/>
    </source>
</evidence>
<dbReference type="SMART" id="SM00382">
    <property type="entry name" value="AAA"/>
    <property type="match status" value="2"/>
</dbReference>
<keyword evidence="8 9" id="KW-0472">Membrane</keyword>
<feature type="domain" description="ABC transporter" evidence="10">
    <location>
        <begin position="609"/>
        <end position="836"/>
    </location>
</feature>
<evidence type="ECO:0000256" key="2">
    <source>
        <dbReference type="ARBA" id="ARBA00022448"/>
    </source>
</evidence>
<evidence type="ECO:0000313" key="13">
    <source>
        <dbReference type="Proteomes" id="UP000800200"/>
    </source>
</evidence>